<dbReference type="AlphaFoldDB" id="A0A9D1SEV4"/>
<accession>A0A9D1SEV4</accession>
<dbReference type="SUPFAM" id="SSF54427">
    <property type="entry name" value="NTF2-like"/>
    <property type="match status" value="1"/>
</dbReference>
<dbReference type="InterPro" id="IPR027843">
    <property type="entry name" value="DUF4440"/>
</dbReference>
<dbReference type="Gene3D" id="3.10.450.50">
    <property type="match status" value="1"/>
</dbReference>
<gene>
    <name evidence="2" type="ORF">IAA61_04545</name>
</gene>
<sequence length="113" mass="13178">MLSLEKDLFRAEKITDKDWLDAVLHDDFKELGKSGVIFNKKDTIDSLSAMKDGRDIKIYNFECTELKNGCCLVHYVTRETGDKLFYRTSVWIGRRLIFHQASELNETVQLKMV</sequence>
<protein>
    <submittedName>
        <fullName evidence="2">Nuclear transport factor 2 family protein</fullName>
    </submittedName>
</protein>
<organism evidence="2 3">
    <name type="scientific">Candidatus Ornithomonoglobus merdipullorum</name>
    <dbReference type="NCBI Taxonomy" id="2840895"/>
    <lineage>
        <taxon>Bacteria</taxon>
        <taxon>Bacillati</taxon>
        <taxon>Bacillota</taxon>
        <taxon>Clostridia</taxon>
        <taxon>Candidatus Ornithomonoglobus</taxon>
    </lineage>
</organism>
<evidence type="ECO:0000259" key="1">
    <source>
        <dbReference type="Pfam" id="PF14534"/>
    </source>
</evidence>
<evidence type="ECO:0000313" key="2">
    <source>
        <dbReference type="EMBL" id="HIU57068.1"/>
    </source>
</evidence>
<name>A0A9D1SEV4_9FIRM</name>
<dbReference type="Pfam" id="PF14534">
    <property type="entry name" value="DUF4440"/>
    <property type="match status" value="1"/>
</dbReference>
<comment type="caution">
    <text evidence="2">The sequence shown here is derived from an EMBL/GenBank/DDBJ whole genome shotgun (WGS) entry which is preliminary data.</text>
</comment>
<dbReference type="InterPro" id="IPR032710">
    <property type="entry name" value="NTF2-like_dom_sf"/>
</dbReference>
<proteinExistence type="predicted"/>
<evidence type="ECO:0000313" key="3">
    <source>
        <dbReference type="Proteomes" id="UP000824109"/>
    </source>
</evidence>
<reference evidence="2" key="1">
    <citation type="submission" date="2020-10" db="EMBL/GenBank/DDBJ databases">
        <authorList>
            <person name="Gilroy R."/>
        </authorList>
    </citation>
    <scope>NUCLEOTIDE SEQUENCE</scope>
    <source>
        <strain evidence="2">USAMLcec3-3695</strain>
    </source>
</reference>
<feature type="domain" description="DUF4440" evidence="1">
    <location>
        <begin position="3"/>
        <end position="91"/>
    </location>
</feature>
<dbReference type="EMBL" id="DVNB01000049">
    <property type="protein sequence ID" value="HIU57068.1"/>
    <property type="molecule type" value="Genomic_DNA"/>
</dbReference>
<dbReference type="Proteomes" id="UP000824109">
    <property type="component" value="Unassembled WGS sequence"/>
</dbReference>
<reference evidence="2" key="2">
    <citation type="journal article" date="2021" name="PeerJ">
        <title>Extensive microbial diversity within the chicken gut microbiome revealed by metagenomics and culture.</title>
        <authorList>
            <person name="Gilroy R."/>
            <person name="Ravi A."/>
            <person name="Getino M."/>
            <person name="Pursley I."/>
            <person name="Horton D.L."/>
            <person name="Alikhan N.F."/>
            <person name="Baker D."/>
            <person name="Gharbi K."/>
            <person name="Hall N."/>
            <person name="Watson M."/>
            <person name="Adriaenssens E.M."/>
            <person name="Foster-Nyarko E."/>
            <person name="Jarju S."/>
            <person name="Secka A."/>
            <person name="Antonio M."/>
            <person name="Oren A."/>
            <person name="Chaudhuri R.R."/>
            <person name="La Ragione R."/>
            <person name="Hildebrand F."/>
            <person name="Pallen M.J."/>
        </authorList>
    </citation>
    <scope>NUCLEOTIDE SEQUENCE</scope>
    <source>
        <strain evidence="2">USAMLcec3-3695</strain>
    </source>
</reference>